<organism evidence="1">
    <name type="scientific">marine metagenome</name>
    <dbReference type="NCBI Taxonomy" id="408172"/>
    <lineage>
        <taxon>unclassified sequences</taxon>
        <taxon>metagenomes</taxon>
        <taxon>ecological metagenomes</taxon>
    </lineage>
</organism>
<gene>
    <name evidence="1" type="ORF">METZ01_LOCUS270012</name>
</gene>
<name>A0A382JYX4_9ZZZZ</name>
<sequence>MESIKKGGCSCGRSPVGRCIGWHKLTEDRYQKALIEYNKMSKKQKTGRYHAKAIDGLGE</sequence>
<reference evidence="1" key="1">
    <citation type="submission" date="2018-05" db="EMBL/GenBank/DDBJ databases">
        <authorList>
            <person name="Lanie J.A."/>
            <person name="Ng W.-L."/>
            <person name="Kazmierczak K.M."/>
            <person name="Andrzejewski T.M."/>
            <person name="Davidsen T.M."/>
            <person name="Wayne K.J."/>
            <person name="Tettelin H."/>
            <person name="Glass J.I."/>
            <person name="Rusch D."/>
            <person name="Podicherti R."/>
            <person name="Tsui H.-C.T."/>
            <person name="Winkler M.E."/>
        </authorList>
    </citation>
    <scope>NUCLEOTIDE SEQUENCE</scope>
</reference>
<accession>A0A382JYX4</accession>
<protein>
    <submittedName>
        <fullName evidence="1">Uncharacterized protein</fullName>
    </submittedName>
</protein>
<dbReference type="EMBL" id="UINC01077224">
    <property type="protein sequence ID" value="SVC17158.1"/>
    <property type="molecule type" value="Genomic_DNA"/>
</dbReference>
<dbReference type="AlphaFoldDB" id="A0A382JYX4"/>
<proteinExistence type="predicted"/>
<evidence type="ECO:0000313" key="1">
    <source>
        <dbReference type="EMBL" id="SVC17158.1"/>
    </source>
</evidence>